<evidence type="ECO:0000313" key="2">
    <source>
        <dbReference type="Proteomes" id="UP000789831"/>
    </source>
</evidence>
<dbReference type="Proteomes" id="UP000789831">
    <property type="component" value="Unassembled WGS sequence"/>
</dbReference>
<keyword evidence="2" id="KW-1185">Reference proteome</keyword>
<comment type="caution">
    <text evidence="1">The sequence shown here is derived from an EMBL/GenBank/DDBJ whole genome shotgun (WGS) entry which is preliminary data.</text>
</comment>
<reference evidence="1" key="1">
    <citation type="submission" date="2021-06" db="EMBL/GenBank/DDBJ databases">
        <authorList>
            <person name="Kallberg Y."/>
            <person name="Tangrot J."/>
            <person name="Rosling A."/>
        </authorList>
    </citation>
    <scope>NUCLEOTIDE SEQUENCE</scope>
    <source>
        <strain evidence="1">MT106</strain>
    </source>
</reference>
<dbReference type="AlphaFoldDB" id="A0A9N8W7P0"/>
<dbReference type="EMBL" id="CAJVPL010000297">
    <property type="protein sequence ID" value="CAG8480126.1"/>
    <property type="molecule type" value="Genomic_DNA"/>
</dbReference>
<name>A0A9N8W7P0_9GLOM</name>
<sequence length="153" mass="17542">MNANTEKSLPEPYSERREQASFVKEIQVENSSYCATLHKLKSDHELGVNVQSALDAFEAEKKSSIVTNFWTEIQNLEEEKMLFEPPRWGTSTYSGKRTNLPTNFHQQPEVQQELRESGAEFNTMRIGMFGATTTKFVIIKHSYIIIDVTIHPS</sequence>
<organism evidence="1 2">
    <name type="scientific">Ambispora gerdemannii</name>
    <dbReference type="NCBI Taxonomy" id="144530"/>
    <lineage>
        <taxon>Eukaryota</taxon>
        <taxon>Fungi</taxon>
        <taxon>Fungi incertae sedis</taxon>
        <taxon>Mucoromycota</taxon>
        <taxon>Glomeromycotina</taxon>
        <taxon>Glomeromycetes</taxon>
        <taxon>Archaeosporales</taxon>
        <taxon>Ambisporaceae</taxon>
        <taxon>Ambispora</taxon>
    </lineage>
</organism>
<accession>A0A9N8W7P0</accession>
<evidence type="ECO:0000313" key="1">
    <source>
        <dbReference type="EMBL" id="CAG8480126.1"/>
    </source>
</evidence>
<gene>
    <name evidence="1" type="ORF">AGERDE_LOCUS3191</name>
</gene>
<dbReference type="OrthoDB" id="2413891at2759"/>
<protein>
    <submittedName>
        <fullName evidence="1">2246_t:CDS:1</fullName>
    </submittedName>
</protein>
<proteinExistence type="predicted"/>